<dbReference type="FunFam" id="3.30.200.20:FF:000268">
    <property type="entry name" value="probable receptor-like serine/threonine-protein kinase At5g57670"/>
    <property type="match status" value="1"/>
</dbReference>
<keyword evidence="1" id="KW-0067">ATP-binding</keyword>
<dbReference type="PROSITE" id="PS00107">
    <property type="entry name" value="PROTEIN_KINASE_ATP"/>
    <property type="match status" value="1"/>
</dbReference>
<organism evidence="3 4">
    <name type="scientific">Hevea brasiliensis</name>
    <name type="common">Para rubber tree</name>
    <name type="synonym">Siphonia brasiliensis</name>
    <dbReference type="NCBI Taxonomy" id="3981"/>
    <lineage>
        <taxon>Eukaryota</taxon>
        <taxon>Viridiplantae</taxon>
        <taxon>Streptophyta</taxon>
        <taxon>Embryophyta</taxon>
        <taxon>Tracheophyta</taxon>
        <taxon>Spermatophyta</taxon>
        <taxon>Magnoliopsida</taxon>
        <taxon>eudicotyledons</taxon>
        <taxon>Gunneridae</taxon>
        <taxon>Pentapetalae</taxon>
        <taxon>rosids</taxon>
        <taxon>fabids</taxon>
        <taxon>Malpighiales</taxon>
        <taxon>Euphorbiaceae</taxon>
        <taxon>Crotonoideae</taxon>
        <taxon>Micrandreae</taxon>
        <taxon>Hevea</taxon>
    </lineage>
</organism>
<dbReference type="PROSITE" id="PS50011">
    <property type="entry name" value="PROTEIN_KINASE_DOM"/>
    <property type="match status" value="1"/>
</dbReference>
<sequence length="453" mass="50915">MLLRLLNVVVKPGDYVIAIHVQDPFDTFDPNTFHTHEDLCKSKQVDFLIKICTGDSFISELTHQVRVNFATILALGCSLSRPKDSVISTCLKCLPPACSLLIIDNVGRIILQRQGTSQQGSSCAVLQSFPSSSSEEFYFPPAHQLQKSFAAPPSLIPKSIQQSDSPGWQGARKKVEVPNFFAKKLFHRLVILESQRSIRIFNMEELISATENFSPNMVIGEGGNSKVYRAKLEDGRDAAVKVLKTTHISAEDLHREVEILSSMKHENIIKIIGYCEGEDIHAILSDFGEAMVYNQSDQVSSANIKPFNVVGTFGYLAPEYMMYGKVDEKIDVYSYGVVLLELITGKEAIQKNQAKQESLVLWARSLLSSGLPEHLIDPCLKDNYVEEEMEIMMLAARLCLKHSSSRRPKMSMILRLFEEPGYWLKIQREGDETCLWRQDDSATDTILSMDDIP</sequence>
<dbReference type="Pfam" id="PF00069">
    <property type="entry name" value="Pkinase"/>
    <property type="match status" value="2"/>
</dbReference>
<dbReference type="GO" id="GO:0004672">
    <property type="term" value="F:protein kinase activity"/>
    <property type="evidence" value="ECO:0007669"/>
    <property type="project" value="InterPro"/>
</dbReference>
<reference evidence="3 4" key="1">
    <citation type="journal article" date="2020" name="Mol. Plant">
        <title>The Chromosome-Based Rubber Tree Genome Provides New Insights into Spurge Genome Evolution and Rubber Biosynthesis.</title>
        <authorList>
            <person name="Liu J."/>
            <person name="Shi C."/>
            <person name="Shi C.C."/>
            <person name="Li W."/>
            <person name="Zhang Q.J."/>
            <person name="Zhang Y."/>
            <person name="Li K."/>
            <person name="Lu H.F."/>
            <person name="Shi C."/>
            <person name="Zhu S.T."/>
            <person name="Xiao Z.Y."/>
            <person name="Nan H."/>
            <person name="Yue Y."/>
            <person name="Zhu X.G."/>
            <person name="Wu Y."/>
            <person name="Hong X.N."/>
            <person name="Fan G.Y."/>
            <person name="Tong Y."/>
            <person name="Zhang D."/>
            <person name="Mao C.L."/>
            <person name="Liu Y.L."/>
            <person name="Hao S.J."/>
            <person name="Liu W.Q."/>
            <person name="Lv M.Q."/>
            <person name="Zhang H.B."/>
            <person name="Liu Y."/>
            <person name="Hu-Tang G.R."/>
            <person name="Wang J.P."/>
            <person name="Wang J.H."/>
            <person name="Sun Y.H."/>
            <person name="Ni S.B."/>
            <person name="Chen W.B."/>
            <person name="Zhang X.C."/>
            <person name="Jiao Y.N."/>
            <person name="Eichler E.E."/>
            <person name="Li G.H."/>
            <person name="Liu X."/>
            <person name="Gao L.Z."/>
        </authorList>
    </citation>
    <scope>NUCLEOTIDE SEQUENCE [LARGE SCALE GENOMIC DNA]</scope>
    <source>
        <strain evidence="4">cv. GT1</strain>
        <tissue evidence="3">Leaf</tissue>
    </source>
</reference>
<accession>A0A6A6NBJ6</accession>
<keyword evidence="4" id="KW-1185">Reference proteome</keyword>
<evidence type="ECO:0000259" key="2">
    <source>
        <dbReference type="PROSITE" id="PS50011"/>
    </source>
</evidence>
<dbReference type="GO" id="GO:0005524">
    <property type="term" value="F:ATP binding"/>
    <property type="evidence" value="ECO:0007669"/>
    <property type="project" value="UniProtKB-UniRule"/>
</dbReference>
<dbReference type="Gene3D" id="3.30.200.20">
    <property type="entry name" value="Phosphorylase Kinase, domain 1"/>
    <property type="match status" value="1"/>
</dbReference>
<dbReference type="InterPro" id="IPR017441">
    <property type="entry name" value="Protein_kinase_ATP_BS"/>
</dbReference>
<dbReference type="Gene3D" id="1.10.510.10">
    <property type="entry name" value="Transferase(Phosphotransferase) domain 1"/>
    <property type="match status" value="1"/>
</dbReference>
<dbReference type="Proteomes" id="UP000467840">
    <property type="component" value="Chromosome 11"/>
</dbReference>
<protein>
    <recommendedName>
        <fullName evidence="2">Protein kinase domain-containing protein</fullName>
    </recommendedName>
</protein>
<feature type="binding site" evidence="1">
    <location>
        <position position="241"/>
    </location>
    <ligand>
        <name>ATP</name>
        <dbReference type="ChEBI" id="CHEBI:30616"/>
    </ligand>
</feature>
<dbReference type="InterPro" id="IPR046958">
    <property type="entry name" value="RBK1/2/STUNTED"/>
</dbReference>
<proteinExistence type="predicted"/>
<evidence type="ECO:0000313" key="3">
    <source>
        <dbReference type="EMBL" id="KAF2322664.1"/>
    </source>
</evidence>
<feature type="domain" description="Protein kinase" evidence="2">
    <location>
        <begin position="111"/>
        <end position="422"/>
    </location>
</feature>
<name>A0A6A6NBJ6_HEVBR</name>
<dbReference type="InterPro" id="IPR011009">
    <property type="entry name" value="Kinase-like_dom_sf"/>
</dbReference>
<keyword evidence="1" id="KW-0547">Nucleotide-binding</keyword>
<evidence type="ECO:0000313" key="4">
    <source>
        <dbReference type="Proteomes" id="UP000467840"/>
    </source>
</evidence>
<dbReference type="AlphaFoldDB" id="A0A6A6NBJ6"/>
<evidence type="ECO:0000256" key="1">
    <source>
        <dbReference type="PROSITE-ProRule" id="PRU10141"/>
    </source>
</evidence>
<dbReference type="PANTHER" id="PTHR47987">
    <property type="entry name" value="OS08G0249100 PROTEIN"/>
    <property type="match status" value="1"/>
</dbReference>
<dbReference type="InterPro" id="IPR000719">
    <property type="entry name" value="Prot_kinase_dom"/>
</dbReference>
<dbReference type="SUPFAM" id="SSF56112">
    <property type="entry name" value="Protein kinase-like (PK-like)"/>
    <property type="match status" value="1"/>
</dbReference>
<dbReference type="EMBL" id="JAAGAX010000002">
    <property type="protein sequence ID" value="KAF2322664.1"/>
    <property type="molecule type" value="Genomic_DNA"/>
</dbReference>
<gene>
    <name evidence="3" type="ORF">GH714_027666</name>
</gene>
<comment type="caution">
    <text evidence="3">The sequence shown here is derived from an EMBL/GenBank/DDBJ whole genome shotgun (WGS) entry which is preliminary data.</text>
</comment>